<keyword evidence="1" id="KW-0812">Transmembrane</keyword>
<name>A0A1U7EWU4_NATPD</name>
<dbReference type="EnsemblBacteria" id="CAI49554">
    <property type="protein sequence ID" value="CAI49554"/>
    <property type="gene ID" value="NP_2926A"/>
</dbReference>
<feature type="transmembrane region" description="Helical" evidence="1">
    <location>
        <begin position="112"/>
        <end position="133"/>
    </location>
</feature>
<dbReference type="EMBL" id="CR936257">
    <property type="protein sequence ID" value="CAI49554.1"/>
    <property type="molecule type" value="Genomic_DNA"/>
</dbReference>
<dbReference type="OrthoDB" id="201179at2157"/>
<feature type="transmembrane region" description="Helical" evidence="1">
    <location>
        <begin position="50"/>
        <end position="70"/>
    </location>
</feature>
<feature type="transmembrane region" description="Helical" evidence="1">
    <location>
        <begin position="145"/>
        <end position="178"/>
    </location>
</feature>
<feature type="transmembrane region" description="Helical" evidence="1">
    <location>
        <begin position="21"/>
        <end position="44"/>
    </location>
</feature>
<sequence length="227" mass="23653">MDGLTARRQRTAHPKFRRVAAPAAALVGVNILLMYLVAATPLAVANDLLFQVPILGLLVYGAALTGGSILAERGLESGSMELAAVGVVLLQVAYALFGGGIIAGLGGGTRGVALGIAFVVTLAMTIGIAAYVYRRGGSYDHWGRWALGAFILGALLVAVGSAIPAVLLGGFVAIFAGFTLRLGYEIWQVSANYAPDKSLRHAVGIYVAFTGVFVHVLQIVARQFLQE</sequence>
<evidence type="ECO:0000313" key="2">
    <source>
        <dbReference type="EMBL" id="CAI49554.1"/>
    </source>
</evidence>
<dbReference type="KEGG" id="nph:NP_2926A"/>
<dbReference type="HOGENOM" id="CLU_1202595_0_0_2"/>
<protein>
    <submittedName>
        <fullName evidence="2">Uncharacterized protein</fullName>
    </submittedName>
</protein>
<organism evidence="2 3">
    <name type="scientific">Natronomonas pharaonis (strain ATCC 35678 / DSM 2160 / CIP 103997 / JCM 8858 / NBRC 14720 / NCIMB 2260 / Gabara)</name>
    <name type="common">Halobacterium pharaonis</name>
    <dbReference type="NCBI Taxonomy" id="348780"/>
    <lineage>
        <taxon>Archaea</taxon>
        <taxon>Methanobacteriati</taxon>
        <taxon>Methanobacteriota</taxon>
        <taxon>Stenosarchaea group</taxon>
        <taxon>Halobacteria</taxon>
        <taxon>Halobacteriales</taxon>
        <taxon>Natronomonadaceae</taxon>
        <taxon>Natronomonas</taxon>
    </lineage>
</organism>
<gene>
    <name evidence="2" type="ordered locus">NP_2926A</name>
</gene>
<proteinExistence type="predicted"/>
<accession>A0A1U7EWU4</accession>
<evidence type="ECO:0000256" key="1">
    <source>
        <dbReference type="SAM" id="Phobius"/>
    </source>
</evidence>
<dbReference type="DNASU" id="3701600"/>
<dbReference type="eggNOG" id="arCOG10197">
    <property type="taxonomic scope" value="Archaea"/>
</dbReference>
<feature type="transmembrane region" description="Helical" evidence="1">
    <location>
        <begin position="198"/>
        <end position="221"/>
    </location>
</feature>
<feature type="transmembrane region" description="Helical" evidence="1">
    <location>
        <begin position="82"/>
        <end position="106"/>
    </location>
</feature>
<dbReference type="AlphaFoldDB" id="A0A1U7EWU4"/>
<dbReference type="RefSeq" id="WP_011323178.1">
    <property type="nucleotide sequence ID" value="NC_007426.1"/>
</dbReference>
<keyword evidence="1" id="KW-1133">Transmembrane helix</keyword>
<reference evidence="2 3" key="1">
    <citation type="journal article" date="2005" name="Genome Res.">
        <title>Living with two extremes: conclusions from the genome sequence of Natronomonas pharaonis.</title>
        <authorList>
            <person name="Falb M."/>
            <person name="Pfeiffer F."/>
            <person name="Palm P."/>
            <person name="Rodewald K."/>
            <person name="Hickmann V."/>
            <person name="Tittor J."/>
            <person name="Oesterhelt D."/>
        </authorList>
    </citation>
    <scope>NUCLEOTIDE SEQUENCE [LARGE SCALE GENOMIC DNA]</scope>
    <source>
        <strain evidence="3">ATCC 35678 / DSM 2160 / CIP 103997 / JCM 8858 / NBRC 14720 / NCIMB 2260 / Gabara</strain>
    </source>
</reference>
<dbReference type="Proteomes" id="UP000002698">
    <property type="component" value="Chromosome"/>
</dbReference>
<keyword evidence="1" id="KW-0472">Membrane</keyword>
<dbReference type="STRING" id="348780.NP_2926A"/>
<keyword evidence="3" id="KW-1185">Reference proteome</keyword>
<dbReference type="GeneID" id="3701600"/>
<evidence type="ECO:0000313" key="3">
    <source>
        <dbReference type="Proteomes" id="UP000002698"/>
    </source>
</evidence>